<reference evidence="1 2" key="1">
    <citation type="submission" date="2016-10" db="EMBL/GenBank/DDBJ databases">
        <authorList>
            <person name="de Groot N.N."/>
        </authorList>
    </citation>
    <scope>NUCLEOTIDE SEQUENCE [LARGE SCALE GENOMIC DNA]</scope>
    <source>
        <strain evidence="1 2">DSM 22789</strain>
    </source>
</reference>
<dbReference type="STRING" id="683125.SAMN05660206_102414"/>
<organism evidence="1 2">
    <name type="scientific">Sphingobacterium wenxiniae</name>
    <dbReference type="NCBI Taxonomy" id="683125"/>
    <lineage>
        <taxon>Bacteria</taxon>
        <taxon>Pseudomonadati</taxon>
        <taxon>Bacteroidota</taxon>
        <taxon>Sphingobacteriia</taxon>
        <taxon>Sphingobacteriales</taxon>
        <taxon>Sphingobacteriaceae</taxon>
        <taxon>Sphingobacterium</taxon>
    </lineage>
</organism>
<evidence type="ECO:0000313" key="1">
    <source>
        <dbReference type="EMBL" id="SFS53474.1"/>
    </source>
</evidence>
<dbReference type="EMBL" id="FOZZ01000002">
    <property type="protein sequence ID" value="SFS53474.1"/>
    <property type="molecule type" value="Genomic_DNA"/>
</dbReference>
<evidence type="ECO:0000313" key="2">
    <source>
        <dbReference type="Proteomes" id="UP000198785"/>
    </source>
</evidence>
<sequence>MKKGDLNEEIRCLLEKYHVLFNISFLEPVYYYTVGYPKGIFE</sequence>
<proteinExistence type="predicted"/>
<dbReference type="Proteomes" id="UP000198785">
    <property type="component" value="Unassembled WGS sequence"/>
</dbReference>
<accession>A0A1I6QLX8</accession>
<dbReference type="AlphaFoldDB" id="A0A1I6QLX8"/>
<protein>
    <submittedName>
        <fullName evidence="1">Uncharacterized protein</fullName>
    </submittedName>
</protein>
<gene>
    <name evidence="1" type="ORF">SAMN05660206_102414</name>
</gene>
<name>A0A1I6QLX8_9SPHI</name>
<keyword evidence="2" id="KW-1185">Reference proteome</keyword>